<evidence type="ECO:0000313" key="4">
    <source>
        <dbReference type="EMBL" id="CAH9089665.1"/>
    </source>
</evidence>
<comment type="similarity">
    <text evidence="1">Belongs to the peptidase A1 family.</text>
</comment>
<dbReference type="AlphaFoldDB" id="A0A9P0Z894"/>
<name>A0A9P0Z894_CUSEU</name>
<dbReference type="OrthoDB" id="2747330at2759"/>
<dbReference type="InterPro" id="IPR032799">
    <property type="entry name" value="TAXi_C"/>
</dbReference>
<feature type="compositionally biased region" description="Polar residues" evidence="2">
    <location>
        <begin position="208"/>
        <end position="218"/>
    </location>
</feature>
<evidence type="ECO:0000313" key="5">
    <source>
        <dbReference type="Proteomes" id="UP001152484"/>
    </source>
</evidence>
<dbReference type="SUPFAM" id="SSF50630">
    <property type="entry name" value="Acid proteases"/>
    <property type="match status" value="1"/>
</dbReference>
<dbReference type="Gene3D" id="2.40.70.10">
    <property type="entry name" value="Acid Proteases"/>
    <property type="match status" value="2"/>
</dbReference>
<dbReference type="PROSITE" id="PS00141">
    <property type="entry name" value="ASP_PROTEASE"/>
    <property type="match status" value="1"/>
</dbReference>
<feature type="domain" description="Peptidase A1" evidence="3">
    <location>
        <begin position="1"/>
        <end position="224"/>
    </location>
</feature>
<dbReference type="Pfam" id="PF14541">
    <property type="entry name" value="TAXi_C"/>
    <property type="match status" value="1"/>
</dbReference>
<dbReference type="PANTHER" id="PTHR13683:SF826">
    <property type="entry name" value="ASPARTYL PROTEASE FAMILY PROTEIN 1"/>
    <property type="match status" value="1"/>
</dbReference>
<protein>
    <recommendedName>
        <fullName evidence="3">Peptidase A1 domain-containing protein</fullName>
    </recommendedName>
</protein>
<organism evidence="4 5">
    <name type="scientific">Cuscuta europaea</name>
    <name type="common">European dodder</name>
    <dbReference type="NCBI Taxonomy" id="41803"/>
    <lineage>
        <taxon>Eukaryota</taxon>
        <taxon>Viridiplantae</taxon>
        <taxon>Streptophyta</taxon>
        <taxon>Embryophyta</taxon>
        <taxon>Tracheophyta</taxon>
        <taxon>Spermatophyta</taxon>
        <taxon>Magnoliopsida</taxon>
        <taxon>eudicotyledons</taxon>
        <taxon>Gunneridae</taxon>
        <taxon>Pentapetalae</taxon>
        <taxon>asterids</taxon>
        <taxon>lamiids</taxon>
        <taxon>Solanales</taxon>
        <taxon>Convolvulaceae</taxon>
        <taxon>Cuscuteae</taxon>
        <taxon>Cuscuta</taxon>
        <taxon>Cuscuta subgen. Cuscuta</taxon>
    </lineage>
</organism>
<dbReference type="GO" id="GO:0006508">
    <property type="term" value="P:proteolysis"/>
    <property type="evidence" value="ECO:0007669"/>
    <property type="project" value="InterPro"/>
</dbReference>
<evidence type="ECO:0000259" key="3">
    <source>
        <dbReference type="PROSITE" id="PS51767"/>
    </source>
</evidence>
<dbReference type="EMBL" id="CAMAPE010000021">
    <property type="protein sequence ID" value="CAH9089665.1"/>
    <property type="molecule type" value="Genomic_DNA"/>
</dbReference>
<dbReference type="GO" id="GO:0004190">
    <property type="term" value="F:aspartic-type endopeptidase activity"/>
    <property type="evidence" value="ECO:0007669"/>
    <property type="project" value="InterPro"/>
</dbReference>
<feature type="region of interest" description="Disordered" evidence="2">
    <location>
        <begin position="202"/>
        <end position="252"/>
    </location>
</feature>
<accession>A0A9P0Z894</accession>
<dbReference type="PROSITE" id="PS51767">
    <property type="entry name" value="PEPTIDASE_A1"/>
    <property type="match status" value="1"/>
</dbReference>
<evidence type="ECO:0000256" key="2">
    <source>
        <dbReference type="SAM" id="MobiDB-lite"/>
    </source>
</evidence>
<evidence type="ECO:0000256" key="1">
    <source>
        <dbReference type="ARBA" id="ARBA00007447"/>
    </source>
</evidence>
<dbReference type="PANTHER" id="PTHR13683">
    <property type="entry name" value="ASPARTYL PROTEASES"/>
    <property type="match status" value="1"/>
</dbReference>
<dbReference type="InterPro" id="IPR001461">
    <property type="entry name" value="Aspartic_peptidase_A1"/>
</dbReference>
<dbReference type="InterPro" id="IPR001969">
    <property type="entry name" value="Aspartic_peptidase_AS"/>
</dbReference>
<dbReference type="InterPro" id="IPR033121">
    <property type="entry name" value="PEPTIDASE_A1"/>
</dbReference>
<sequence length="280" mass="29848">MTSCGIRQTGAFLDSAAPNGLLGLGTDDTSVPSILAASGLAPKSFSMCFGKEGVGRILFGDKGSSNLSETPLNLDQSHPTYNISLTQIAVEGNVTNVDFTAIFDSGTSFTLLRDPAYTIITENFNSNAKEPRHKFAPDSSIPFEYCYDLSPNQTSFDVPRVYLTMKGGDQFEVFQPVELLCTKTCMYCLAIVTNGSINIIGRNDESSKQSNTTTTLPVNKQRPAAEAPSPTTIVPEATSGNGGAVPTTPPSGNNASHLKSSFFATLTLLSSLFLSLDHFF</sequence>
<dbReference type="InterPro" id="IPR021109">
    <property type="entry name" value="Peptidase_aspartic_dom_sf"/>
</dbReference>
<reference evidence="4" key="1">
    <citation type="submission" date="2022-07" db="EMBL/GenBank/DDBJ databases">
        <authorList>
            <person name="Macas J."/>
            <person name="Novak P."/>
            <person name="Neumann P."/>
        </authorList>
    </citation>
    <scope>NUCLEOTIDE SEQUENCE</scope>
</reference>
<dbReference type="Proteomes" id="UP001152484">
    <property type="component" value="Unassembled WGS sequence"/>
</dbReference>
<comment type="caution">
    <text evidence="4">The sequence shown here is derived from an EMBL/GenBank/DDBJ whole genome shotgun (WGS) entry which is preliminary data.</text>
</comment>
<gene>
    <name evidence="4" type="ORF">CEURO_LOCUS10957</name>
</gene>
<keyword evidence="5" id="KW-1185">Reference proteome</keyword>
<proteinExistence type="inferred from homology"/>